<evidence type="ECO:0000313" key="1">
    <source>
        <dbReference type="EMBL" id="OLF14111.1"/>
    </source>
</evidence>
<protein>
    <submittedName>
        <fullName evidence="1">Tryptophan 2,3-dioxygenase</fullName>
    </submittedName>
</protein>
<dbReference type="GO" id="GO:0019442">
    <property type="term" value="P:L-tryptophan catabolic process to acetyl-CoA"/>
    <property type="evidence" value="ECO:0007669"/>
    <property type="project" value="TreeGrafter"/>
</dbReference>
<dbReference type="PANTHER" id="PTHR10138:SF0">
    <property type="entry name" value="TRYPTOPHAN 2,3-DIOXYGENASE"/>
    <property type="match status" value="1"/>
</dbReference>
<gene>
    <name evidence="1" type="ORF">BLA60_02815</name>
</gene>
<dbReference type="Proteomes" id="UP000185696">
    <property type="component" value="Unassembled WGS sequence"/>
</dbReference>
<keyword evidence="1" id="KW-0223">Dioxygenase</keyword>
<dbReference type="EMBL" id="MSIF01000001">
    <property type="protein sequence ID" value="OLF14111.1"/>
    <property type="molecule type" value="Genomic_DNA"/>
</dbReference>
<comment type="caution">
    <text evidence="1">The sequence shown here is derived from an EMBL/GenBank/DDBJ whole genome shotgun (WGS) entry which is preliminary data.</text>
</comment>
<keyword evidence="2" id="KW-1185">Reference proteome</keyword>
<dbReference type="Pfam" id="PF03301">
    <property type="entry name" value="Trp_dioxygenase"/>
    <property type="match status" value="1"/>
</dbReference>
<dbReference type="AlphaFoldDB" id="A0A7Z1B1E4"/>
<dbReference type="RefSeq" id="WP_075131058.1">
    <property type="nucleotide sequence ID" value="NZ_MSIF01000001.1"/>
</dbReference>
<dbReference type="GO" id="GO:0004833">
    <property type="term" value="F:L-tryptophan 2,3-dioxygenase activity"/>
    <property type="evidence" value="ECO:0007669"/>
    <property type="project" value="InterPro"/>
</dbReference>
<dbReference type="GO" id="GO:0020037">
    <property type="term" value="F:heme binding"/>
    <property type="evidence" value="ECO:0007669"/>
    <property type="project" value="InterPro"/>
</dbReference>
<dbReference type="InterPro" id="IPR037217">
    <property type="entry name" value="Trp/Indoleamine_2_3_dOase-like"/>
</dbReference>
<dbReference type="PANTHER" id="PTHR10138">
    <property type="entry name" value="TRYPTOPHAN 2,3-DIOXYGENASE"/>
    <property type="match status" value="1"/>
</dbReference>
<dbReference type="GO" id="GO:0046872">
    <property type="term" value="F:metal ion binding"/>
    <property type="evidence" value="ECO:0007669"/>
    <property type="project" value="InterPro"/>
</dbReference>
<organism evidence="1 2">
    <name type="scientific">Actinophytocola xinjiangensis</name>
    <dbReference type="NCBI Taxonomy" id="485602"/>
    <lineage>
        <taxon>Bacteria</taxon>
        <taxon>Bacillati</taxon>
        <taxon>Actinomycetota</taxon>
        <taxon>Actinomycetes</taxon>
        <taxon>Pseudonocardiales</taxon>
        <taxon>Pseudonocardiaceae</taxon>
    </lineage>
</organism>
<keyword evidence="1" id="KW-0560">Oxidoreductase</keyword>
<sequence length="413" mass="46352">MCTHELRHWLRSPQLRTFPFDQVVRHFHEVGKHFVAAELLDLLARARQLLPSLPGPWPQLRTLASFLDTALDKPDGRYDYGTYLGLSLLQVPHVDDPVEQAPFARTRCDRLSAQLLADALAFELVAAEEGATLLPAMRPAPDLVTKRHKHGLRVLRPILVRMNLERALTGTAPEELARQAADAVHADMSMTEQRAIQLSVLPVYTAHDEYLFLRVLQTFETTFALLAVQLRAVIAAFAERRVDEAVHFLSVSATALSESAPLFSMLATMQVESFRTFRQFTEGASAIQSTSYKILESLCRRPDEDRLDSPAYHSVPPVRQRVLDGQATLDDAYREAVDSGDLDPRDHDRLAEAMSSFAHGLLRWRNTHYRLAVRMLGEASGTGYTQGTPYLNAVRDIPVFRTVTDTENTARTS</sequence>
<accession>A0A7Z1B1E4</accession>
<dbReference type="InterPro" id="IPR004981">
    <property type="entry name" value="Trp_2_3_dOase"/>
</dbReference>
<evidence type="ECO:0000313" key="2">
    <source>
        <dbReference type="Proteomes" id="UP000185696"/>
    </source>
</evidence>
<dbReference type="OrthoDB" id="4444951at2"/>
<reference evidence="1 2" key="1">
    <citation type="submission" date="2016-12" db="EMBL/GenBank/DDBJ databases">
        <title>The draft genome sequence of Actinophytocola xinjiangensis.</title>
        <authorList>
            <person name="Wang W."/>
            <person name="Yuan L."/>
        </authorList>
    </citation>
    <scope>NUCLEOTIDE SEQUENCE [LARGE SCALE GENOMIC DNA]</scope>
    <source>
        <strain evidence="1 2">CGMCC 4.4663</strain>
    </source>
</reference>
<dbReference type="GO" id="GO:0019441">
    <property type="term" value="P:L-tryptophan catabolic process to kynurenine"/>
    <property type="evidence" value="ECO:0007669"/>
    <property type="project" value="InterPro"/>
</dbReference>
<dbReference type="SMR" id="A0A7Z1B1E4"/>
<name>A0A7Z1B1E4_9PSEU</name>
<proteinExistence type="predicted"/>
<dbReference type="Gene3D" id="1.20.58.480">
    <property type="match status" value="1"/>
</dbReference>
<dbReference type="SUPFAM" id="SSF140959">
    <property type="entry name" value="Indolic compounds 2,3-dioxygenase-like"/>
    <property type="match status" value="1"/>
</dbReference>